<dbReference type="EMBL" id="AP018227">
    <property type="protein sequence ID" value="BAY85104.1"/>
    <property type="molecule type" value="Genomic_DNA"/>
</dbReference>
<dbReference type="CDD" id="cd07325">
    <property type="entry name" value="M48_Ste24p_like"/>
    <property type="match status" value="1"/>
</dbReference>
<keyword evidence="8 10" id="KW-0482">Metalloprotease</keyword>
<keyword evidence="9" id="KW-0472">Membrane</keyword>
<dbReference type="GO" id="GO:0046872">
    <property type="term" value="F:metal ion binding"/>
    <property type="evidence" value="ECO:0007669"/>
    <property type="project" value="UniProtKB-KW"/>
</dbReference>
<organism evidence="13 14">
    <name type="scientific">Calothrix parasitica NIES-267</name>
    <dbReference type="NCBI Taxonomy" id="1973488"/>
    <lineage>
        <taxon>Bacteria</taxon>
        <taxon>Bacillati</taxon>
        <taxon>Cyanobacteriota</taxon>
        <taxon>Cyanophyceae</taxon>
        <taxon>Nostocales</taxon>
        <taxon>Calotrichaceae</taxon>
        <taxon>Calothrix</taxon>
    </lineage>
</organism>
<evidence type="ECO:0000256" key="9">
    <source>
        <dbReference type="ARBA" id="ARBA00023136"/>
    </source>
</evidence>
<evidence type="ECO:0000313" key="13">
    <source>
        <dbReference type="EMBL" id="BAY85104.1"/>
    </source>
</evidence>
<evidence type="ECO:0000256" key="3">
    <source>
        <dbReference type="ARBA" id="ARBA00022692"/>
    </source>
</evidence>
<evidence type="ECO:0000256" key="2">
    <source>
        <dbReference type="ARBA" id="ARBA00022670"/>
    </source>
</evidence>
<evidence type="ECO:0000256" key="1">
    <source>
        <dbReference type="ARBA" id="ARBA00022475"/>
    </source>
</evidence>
<evidence type="ECO:0000256" key="5">
    <source>
        <dbReference type="ARBA" id="ARBA00022801"/>
    </source>
</evidence>
<evidence type="ECO:0000256" key="7">
    <source>
        <dbReference type="ARBA" id="ARBA00022989"/>
    </source>
</evidence>
<keyword evidence="2 10" id="KW-0645">Protease</keyword>
<dbReference type="GO" id="GO:0006508">
    <property type="term" value="P:proteolysis"/>
    <property type="evidence" value="ECO:0007669"/>
    <property type="project" value="UniProtKB-KW"/>
</dbReference>
<evidence type="ECO:0000313" key="14">
    <source>
        <dbReference type="Proteomes" id="UP000218418"/>
    </source>
</evidence>
<evidence type="ECO:0000256" key="6">
    <source>
        <dbReference type="ARBA" id="ARBA00022833"/>
    </source>
</evidence>
<keyword evidence="14" id="KW-1185">Reference proteome</keyword>
<keyword evidence="4" id="KW-0479">Metal-binding</keyword>
<keyword evidence="11" id="KW-0175">Coiled coil</keyword>
<evidence type="ECO:0000256" key="4">
    <source>
        <dbReference type="ARBA" id="ARBA00022723"/>
    </source>
</evidence>
<keyword evidence="6 10" id="KW-0862">Zinc</keyword>
<keyword evidence="1" id="KW-1003">Cell membrane</keyword>
<dbReference type="InterPro" id="IPR001915">
    <property type="entry name" value="Peptidase_M48"/>
</dbReference>
<accession>A0A1Z4LV98</accession>
<dbReference type="PANTHER" id="PTHR43221:SF3">
    <property type="entry name" value="SLL1280 PROTEIN"/>
    <property type="match status" value="1"/>
</dbReference>
<dbReference type="PANTHER" id="PTHR43221">
    <property type="entry name" value="PROTEASE HTPX"/>
    <property type="match status" value="1"/>
</dbReference>
<name>A0A1Z4LV98_9CYAN</name>
<sequence>MPTYKEIKGEAFRHPLDRQAEETLIALPGFDFIARKFVELAYERSQLAYLMANTIEVGPRQYSTIYQIFRECVRDLDIYPEPKLFVEQNPVANSYGLGREHPYIVINTGILDLLNEAEIRSVLAHELGHIKCGHTILIQMAMWAMNAASIVGDLTFGIGNIVSSGLIFAFFEWRRKAELTADRAALLVTDDLTTVMSSMMKISGGSNKYVNECSLQEFISQSENYQALDKDGLNQVYEFLMYKGAEGAILSHLFAVERVPLLREWAVSQEYGEIKKGNYSKESHRGAVEVKPEVNKNKEVDELRRQIEELQQEINQIKRE</sequence>
<comment type="similarity">
    <text evidence="10">Belongs to the peptidase M48 family.</text>
</comment>
<evidence type="ECO:0000259" key="12">
    <source>
        <dbReference type="Pfam" id="PF01435"/>
    </source>
</evidence>
<dbReference type="OrthoDB" id="9810445at2"/>
<feature type="domain" description="Peptidase M48" evidence="12">
    <location>
        <begin position="63"/>
        <end position="262"/>
    </location>
</feature>
<reference evidence="13 14" key="1">
    <citation type="submission" date="2017-06" db="EMBL/GenBank/DDBJ databases">
        <title>Genome sequencing of cyanobaciteial culture collection at National Institute for Environmental Studies (NIES).</title>
        <authorList>
            <person name="Hirose Y."/>
            <person name="Shimura Y."/>
            <person name="Fujisawa T."/>
            <person name="Nakamura Y."/>
            <person name="Kawachi M."/>
        </authorList>
    </citation>
    <scope>NUCLEOTIDE SEQUENCE [LARGE SCALE GENOMIC DNA]</scope>
    <source>
        <strain evidence="13 14">NIES-267</strain>
    </source>
</reference>
<evidence type="ECO:0000256" key="10">
    <source>
        <dbReference type="RuleBase" id="RU003983"/>
    </source>
</evidence>
<keyword evidence="5 10" id="KW-0378">Hydrolase</keyword>
<keyword evidence="7" id="KW-1133">Transmembrane helix</keyword>
<proteinExistence type="inferred from homology"/>
<dbReference type="Proteomes" id="UP000218418">
    <property type="component" value="Chromosome"/>
</dbReference>
<evidence type="ECO:0000256" key="8">
    <source>
        <dbReference type="ARBA" id="ARBA00023049"/>
    </source>
</evidence>
<dbReference type="Gene3D" id="3.30.2010.10">
    <property type="entry name" value="Metalloproteases ('zincins'), catalytic domain"/>
    <property type="match status" value="1"/>
</dbReference>
<evidence type="ECO:0000256" key="11">
    <source>
        <dbReference type="SAM" id="Coils"/>
    </source>
</evidence>
<dbReference type="Pfam" id="PF01435">
    <property type="entry name" value="Peptidase_M48"/>
    <property type="match status" value="1"/>
</dbReference>
<dbReference type="AlphaFoldDB" id="A0A1Z4LV98"/>
<gene>
    <name evidence="13" type="ORF">NIES267_46020</name>
</gene>
<dbReference type="GO" id="GO:0004222">
    <property type="term" value="F:metalloendopeptidase activity"/>
    <property type="evidence" value="ECO:0007669"/>
    <property type="project" value="InterPro"/>
</dbReference>
<comment type="cofactor">
    <cofactor evidence="10">
        <name>Zn(2+)</name>
        <dbReference type="ChEBI" id="CHEBI:29105"/>
    </cofactor>
    <text evidence="10">Binds 1 zinc ion per subunit.</text>
</comment>
<keyword evidence="3" id="KW-0812">Transmembrane</keyword>
<feature type="coiled-coil region" evidence="11">
    <location>
        <begin position="293"/>
        <end position="320"/>
    </location>
</feature>
<dbReference type="InterPro" id="IPR050083">
    <property type="entry name" value="HtpX_protease"/>
</dbReference>
<protein>
    <submittedName>
        <fullName evidence="13">Peptidase M48 Ste24p</fullName>
    </submittedName>
</protein>